<dbReference type="PANTHER" id="PTHR40422">
    <property type="entry name" value="TRANSLATION MACHINERY-ASSOCIATED PROTEIN 17"/>
    <property type="match status" value="1"/>
</dbReference>
<dbReference type="GO" id="GO:0070682">
    <property type="term" value="P:proteasome regulatory particle assembly"/>
    <property type="evidence" value="ECO:0007669"/>
    <property type="project" value="InterPro"/>
</dbReference>
<dbReference type="AlphaFoldDB" id="A0A2C5XUB6"/>
<dbReference type="STRING" id="1399860.A0A2C5XUB6"/>
<evidence type="ECO:0000313" key="2">
    <source>
        <dbReference type="EMBL" id="PHH58983.1"/>
    </source>
</evidence>
<name>A0A2C5XUB6_9HYPO</name>
<gene>
    <name evidence="2" type="ORF">CDD81_3971</name>
</gene>
<dbReference type="GO" id="GO:0030674">
    <property type="term" value="F:protein-macromolecule adaptor activity"/>
    <property type="evidence" value="ECO:0007669"/>
    <property type="project" value="TreeGrafter"/>
</dbReference>
<sequence length="184" mass="20340">MSADTRPISPSRFAAAIKDLSPSTLRLKLLEIRNSIAHLDYSNAQMLPFAQPSSPSTLPDQDCIDAIAENQGVVQHMMQRVELIRAEVEARSLAWQEFAELAPSRASAEEEQEGGEERHAAWEDGTFETGMIRGGQVRFDGREGVAGGSLSDEELRRVVERQLREWQEGDESSEANGHDAGLHL</sequence>
<proteinExistence type="predicted"/>
<evidence type="ECO:0000256" key="1">
    <source>
        <dbReference type="SAM" id="MobiDB-lite"/>
    </source>
</evidence>
<dbReference type="PANTHER" id="PTHR40422:SF1">
    <property type="entry name" value="TRANSLATION MACHINERY-ASSOCIATED PROTEIN 17"/>
    <property type="match status" value="1"/>
</dbReference>
<dbReference type="InterPro" id="IPR038966">
    <property type="entry name" value="TMA17"/>
</dbReference>
<dbReference type="EMBL" id="NJET01000258">
    <property type="protein sequence ID" value="PHH58983.1"/>
    <property type="molecule type" value="Genomic_DNA"/>
</dbReference>
<dbReference type="Proteomes" id="UP000226192">
    <property type="component" value="Unassembled WGS sequence"/>
</dbReference>
<organism evidence="2 3">
    <name type="scientific">Ophiocordyceps australis</name>
    <dbReference type="NCBI Taxonomy" id="1399860"/>
    <lineage>
        <taxon>Eukaryota</taxon>
        <taxon>Fungi</taxon>
        <taxon>Dikarya</taxon>
        <taxon>Ascomycota</taxon>
        <taxon>Pezizomycotina</taxon>
        <taxon>Sordariomycetes</taxon>
        <taxon>Hypocreomycetidae</taxon>
        <taxon>Hypocreales</taxon>
        <taxon>Ophiocordycipitaceae</taxon>
        <taxon>Ophiocordyceps</taxon>
    </lineage>
</organism>
<accession>A0A2C5XUB6</accession>
<dbReference type="OrthoDB" id="548474at2759"/>
<keyword evidence="3" id="KW-1185">Reference proteome</keyword>
<comment type="caution">
    <text evidence="2">The sequence shown here is derived from an EMBL/GenBank/DDBJ whole genome shotgun (WGS) entry which is preliminary data.</text>
</comment>
<feature type="region of interest" description="Disordered" evidence="1">
    <location>
        <begin position="164"/>
        <end position="184"/>
    </location>
</feature>
<reference evidence="2 3" key="1">
    <citation type="submission" date="2017-06" db="EMBL/GenBank/DDBJ databases">
        <title>Ant-infecting Ophiocordyceps genomes reveal a high diversity of potential behavioral manipulation genes and a possible major role for enterotoxins.</title>
        <authorList>
            <person name="De Bekker C."/>
            <person name="Evans H.C."/>
            <person name="Brachmann A."/>
            <person name="Hughes D.P."/>
        </authorList>
    </citation>
    <scope>NUCLEOTIDE SEQUENCE [LARGE SCALE GENOMIC DNA]</scope>
    <source>
        <strain evidence="2 3">Map64</strain>
    </source>
</reference>
<protein>
    <submittedName>
        <fullName evidence="2">Uncharacterized protein</fullName>
    </submittedName>
</protein>
<feature type="region of interest" description="Disordered" evidence="1">
    <location>
        <begin position="104"/>
        <end position="127"/>
    </location>
</feature>
<evidence type="ECO:0000313" key="3">
    <source>
        <dbReference type="Proteomes" id="UP000226192"/>
    </source>
</evidence>